<dbReference type="EMBL" id="JYDT01000126">
    <property type="protein sequence ID" value="KRY83949.1"/>
    <property type="molecule type" value="Genomic_DNA"/>
</dbReference>
<comment type="caution">
    <text evidence="3">The sequence shown here is derived from an EMBL/GenBank/DDBJ whole genome shotgun (WGS) entry which is preliminary data.</text>
</comment>
<reference evidence="3 4" key="1">
    <citation type="submission" date="2015-01" db="EMBL/GenBank/DDBJ databases">
        <title>Evolution of Trichinella species and genotypes.</title>
        <authorList>
            <person name="Korhonen P.K."/>
            <person name="Edoardo P."/>
            <person name="Giuseppe L.R."/>
            <person name="Gasser R.B."/>
        </authorList>
    </citation>
    <scope>NUCLEOTIDE SEQUENCE [LARGE SCALE GENOMIC DNA]</scope>
    <source>
        <strain evidence="3">ISS470</strain>
    </source>
</reference>
<accession>A0A0V1FCZ1</accession>
<evidence type="ECO:0000256" key="1">
    <source>
        <dbReference type="SAM" id="Phobius"/>
    </source>
</evidence>
<evidence type="ECO:0000313" key="3">
    <source>
        <dbReference type="EMBL" id="KRY83949.1"/>
    </source>
</evidence>
<feature type="domain" description="Biopterin-dependent aromatic amino acid hydroxylase family profile" evidence="2">
    <location>
        <begin position="1"/>
        <end position="61"/>
    </location>
</feature>
<evidence type="ECO:0000313" key="4">
    <source>
        <dbReference type="Proteomes" id="UP000054995"/>
    </source>
</evidence>
<proteinExistence type="predicted"/>
<dbReference type="PROSITE" id="PS51410">
    <property type="entry name" value="BH4_AAA_HYDROXYL_2"/>
    <property type="match status" value="1"/>
</dbReference>
<keyword evidence="1" id="KW-0472">Membrane</keyword>
<feature type="transmembrane region" description="Helical" evidence="1">
    <location>
        <begin position="26"/>
        <end position="51"/>
    </location>
</feature>
<dbReference type="InterPro" id="IPR019774">
    <property type="entry name" value="Aromatic-AA_hydroxylase_C"/>
</dbReference>
<keyword evidence="1" id="KW-0812">Transmembrane</keyword>
<name>A0A0V1FCZ1_TRIPS</name>
<sequence length="61" mass="6946">MQSALNICPFFSTPTRMLAKHVIGKFSFASIVVICCFLNTFHWFLVEMVLLKSESAMLMKS</sequence>
<organism evidence="3 4">
    <name type="scientific">Trichinella pseudospiralis</name>
    <name type="common">Parasitic roundworm</name>
    <dbReference type="NCBI Taxonomy" id="6337"/>
    <lineage>
        <taxon>Eukaryota</taxon>
        <taxon>Metazoa</taxon>
        <taxon>Ecdysozoa</taxon>
        <taxon>Nematoda</taxon>
        <taxon>Enoplea</taxon>
        <taxon>Dorylaimia</taxon>
        <taxon>Trichinellida</taxon>
        <taxon>Trichinellidae</taxon>
        <taxon>Trichinella</taxon>
    </lineage>
</organism>
<dbReference type="AlphaFoldDB" id="A0A0V1FCZ1"/>
<keyword evidence="1" id="KW-1133">Transmembrane helix</keyword>
<gene>
    <name evidence="3" type="ORF">T4D_14991</name>
</gene>
<protein>
    <recommendedName>
        <fullName evidence="2">Biopterin-dependent aromatic amino acid hydroxylase family profile domain-containing protein</fullName>
    </recommendedName>
</protein>
<keyword evidence="4" id="KW-1185">Reference proteome</keyword>
<evidence type="ECO:0000259" key="2">
    <source>
        <dbReference type="PROSITE" id="PS51410"/>
    </source>
</evidence>
<dbReference type="GO" id="GO:0016714">
    <property type="term" value="F:oxidoreductase activity, acting on paired donors, with incorporation or reduction of molecular oxygen, reduced pteridine as one donor, and incorporation of one atom of oxygen"/>
    <property type="evidence" value="ECO:0007669"/>
    <property type="project" value="InterPro"/>
</dbReference>
<dbReference type="Proteomes" id="UP000054995">
    <property type="component" value="Unassembled WGS sequence"/>
</dbReference>